<feature type="region of interest" description="Disordered" evidence="1">
    <location>
        <begin position="867"/>
        <end position="894"/>
    </location>
</feature>
<proteinExistence type="predicted"/>
<dbReference type="STRING" id="592050.SAMN05421875_101352"/>
<keyword evidence="2" id="KW-1133">Transmembrane helix</keyword>
<evidence type="ECO:0000256" key="1">
    <source>
        <dbReference type="SAM" id="MobiDB-lite"/>
    </source>
</evidence>
<evidence type="ECO:0000313" key="5">
    <source>
        <dbReference type="Proteomes" id="UP000199002"/>
    </source>
</evidence>
<feature type="chain" id="PRO_5011776724" evidence="3">
    <location>
        <begin position="20"/>
        <end position="894"/>
    </location>
</feature>
<name>A0A1H3VS41_9BURK</name>
<feature type="transmembrane region" description="Helical" evidence="2">
    <location>
        <begin position="534"/>
        <end position="552"/>
    </location>
</feature>
<keyword evidence="2" id="KW-0812">Transmembrane</keyword>
<feature type="transmembrane region" description="Helical" evidence="2">
    <location>
        <begin position="618"/>
        <end position="637"/>
    </location>
</feature>
<organism evidence="4 5">
    <name type="scientific">Acidovorax soli</name>
    <dbReference type="NCBI Taxonomy" id="592050"/>
    <lineage>
        <taxon>Bacteria</taxon>
        <taxon>Pseudomonadati</taxon>
        <taxon>Pseudomonadota</taxon>
        <taxon>Betaproteobacteria</taxon>
        <taxon>Burkholderiales</taxon>
        <taxon>Comamonadaceae</taxon>
        <taxon>Acidovorax</taxon>
    </lineage>
</organism>
<feature type="transmembrane region" description="Helical" evidence="2">
    <location>
        <begin position="581"/>
        <end position="606"/>
    </location>
</feature>
<protein>
    <submittedName>
        <fullName evidence="4">Conjugal transfer/type IV secretion protein DotA/TraY</fullName>
    </submittedName>
</protein>
<sequence>MLFRILVLLCMLVPEFAQAADLFVPVSGDKSMMLLAQIFGGLGAFGAGGSDPMAEGILVFNGACLIVGGILVAYTIIAGTVNTAHDGEMLGKKFSSVWVPIRTALGTALILPVIGGGYCIMQALVGWVIVQGIGLADTVWNKFATTQNIKLIATQGLASNAGSTLGYNLFQSYVCVHSYNAAINKANQDGELILPLGIMTEATEWASRRNTYKPGTTYYFGPKGGGYDGTPENACGRLDIPTTTTGMSSANGITQIGSFFNLTEASKAEEAVLKANQDAVKALDADMNALASTLVTGKAPIDPSKLDQAIKKYNDAIAKAAADQAMKLNDFNTLSTSATADGWFMAGAFYTKIAYLTDVIQRAMTNTGTASGPQKLGSNNLLNDFMNVDNNNMALTLADSKAPQKLSFGSNIESNSDDDWGFDTILNKLYHTEALVVDDGEHPLIALKRIGNWLLGILGAAGAASLAMSMVKNSSLSWVADKVQSLFTGVAIGPVVDFVQGMYEKFFLPMLAVGVFLSYILPMMPYMIWLGATIGWLILCVEAIIAAPMWAVMHLTANGDDMVGSGAQGYRLVLSLMLRPVLMIFGLIAAFVLLNVLGGLITKVFFGIFAMSQAESGMFIKVVGLIVAPMMYGFAMYEVIKRTFALIHVIPDELLNWFGGGGPKLGDTAHQMGGEGARQFQFMGNAANYAGNALMSENMKNLDNKMKGSQAQAQLGLSDKAMNNVNTGSRHNQEMQRGKLASLANSLGGPNSEDGSRFLREFEKNSENGESFNDAVQGALEHTNNAKYGDNASQLIDKFTGGGSGSHNSPEYAGITSALNNKLNKFMQTSGGDESTAKEKMSSFINDVIAEHGESGGSIGKSLKSVSAKYNEMDSPVKNEVQEQNTIQPPKVDD</sequence>
<gene>
    <name evidence="4" type="ORF">SAMN05421875_101352</name>
</gene>
<accession>A0A1H3VS41</accession>
<feature type="transmembrane region" description="Helical" evidence="2">
    <location>
        <begin position="97"/>
        <end position="114"/>
    </location>
</feature>
<dbReference type="InterPro" id="IPR027628">
    <property type="entry name" value="DotA_TraY"/>
</dbReference>
<dbReference type="GeneID" id="34234678"/>
<dbReference type="NCBIfam" id="TIGR04346">
    <property type="entry name" value="DotA_TraY"/>
    <property type="match status" value="1"/>
</dbReference>
<dbReference type="EMBL" id="FNQJ01000001">
    <property type="protein sequence ID" value="SDZ77586.1"/>
    <property type="molecule type" value="Genomic_DNA"/>
</dbReference>
<evidence type="ECO:0000313" key="4">
    <source>
        <dbReference type="EMBL" id="SDZ77586.1"/>
    </source>
</evidence>
<keyword evidence="3" id="KW-0732">Signal</keyword>
<dbReference type="AlphaFoldDB" id="A0A1H3VS41"/>
<feature type="transmembrane region" description="Helical" evidence="2">
    <location>
        <begin position="57"/>
        <end position="77"/>
    </location>
</feature>
<feature type="transmembrane region" description="Helical" evidence="2">
    <location>
        <begin position="506"/>
        <end position="528"/>
    </location>
</feature>
<reference evidence="5" key="1">
    <citation type="submission" date="2016-10" db="EMBL/GenBank/DDBJ databases">
        <authorList>
            <person name="Varghese N."/>
            <person name="Submissions S."/>
        </authorList>
    </citation>
    <scope>NUCLEOTIDE SEQUENCE [LARGE SCALE GENOMIC DNA]</scope>
    <source>
        <strain evidence="5">DSM 25157</strain>
    </source>
</reference>
<evidence type="ECO:0000256" key="2">
    <source>
        <dbReference type="SAM" id="Phobius"/>
    </source>
</evidence>
<dbReference type="RefSeq" id="WP_092696748.1">
    <property type="nucleotide sequence ID" value="NZ_FNQJ01000001.1"/>
</dbReference>
<keyword evidence="5" id="KW-1185">Reference proteome</keyword>
<evidence type="ECO:0000256" key="3">
    <source>
        <dbReference type="SAM" id="SignalP"/>
    </source>
</evidence>
<feature type="compositionally biased region" description="Basic and acidic residues" evidence="1">
    <location>
        <begin position="871"/>
        <end position="881"/>
    </location>
</feature>
<feature type="signal peptide" evidence="3">
    <location>
        <begin position="1"/>
        <end position="19"/>
    </location>
</feature>
<dbReference type="Proteomes" id="UP000199002">
    <property type="component" value="Unassembled WGS sequence"/>
</dbReference>
<keyword evidence="2" id="KW-0472">Membrane</keyword>
<feature type="transmembrane region" description="Helical" evidence="2">
    <location>
        <begin position="453"/>
        <end position="471"/>
    </location>
</feature>